<dbReference type="InterPro" id="IPR043129">
    <property type="entry name" value="ATPase_NBD"/>
</dbReference>
<proteinExistence type="predicted"/>
<comment type="caution">
    <text evidence="3">The sequence shown here is derived from an EMBL/GenBank/DDBJ whole genome shotgun (WGS) entry which is preliminary data.</text>
</comment>
<feature type="domain" description="Hydantoinase A/oxoprolinase" evidence="1">
    <location>
        <begin position="197"/>
        <end position="369"/>
    </location>
</feature>
<dbReference type="Pfam" id="PF01968">
    <property type="entry name" value="Hydantoinase_A"/>
    <property type="match status" value="1"/>
</dbReference>
<dbReference type="InterPro" id="IPR002821">
    <property type="entry name" value="Hydantoinase_A"/>
</dbReference>
<dbReference type="PANTHER" id="PTHR11365:SF10">
    <property type="entry name" value="HYDANTOINASE_OXOPROLINASE"/>
    <property type="match status" value="1"/>
</dbReference>
<keyword evidence="4" id="KW-1185">Reference proteome</keyword>
<dbReference type="Proteomes" id="UP000606172">
    <property type="component" value="Unassembled WGS sequence"/>
</dbReference>
<sequence>MSRGPGVRVGVDVGGTNTDAVVLAADLTLLAKAKVPTTENVLDGVRDALAAAMGAAEVGPADVHHVMVSTTHATNALIRRRGLRRVAVLRIGAPATLGISVLSAWPQDVRDAVVAASEIVRGGAEVSGVPIVPLDVAAIERFARSAAGEADAFSVTGVFSPVTSEDEVIAREIIRSVAGDVPVSMSHEVGTIGLADRESASALNAALTAVTQEVVDGVAEALRTLKIAARLYVAQNDGTLMAADWAVRCPVLTIGSGPASSMRGAAYLSSLADAVVVDIGGTSTDIGVLTGGMPRSSASAIEIGGVRANFRMPDLLSLGLGGGSVVRMGPGGVVAGPDSVGGALTRSALVFGGDVPTLSDMAVARGRLTLGDPALAAAVDERLHAVLDTVDARLAESIERIQRSSVNCPVVVVGGAGGLMTEVPPGCSELIRPAHHDVANAVGAAVAMISREVDEVVPAGMDGREERLERLYQRARERTIAAGADPAGVEIAAVHETPLAYLLDPAVRIRVKAVGPLPGKAIS</sequence>
<dbReference type="RefSeq" id="WP_239129778.1">
    <property type="nucleotide sequence ID" value="NZ_BOOW01000035.1"/>
</dbReference>
<feature type="domain" description="Hydantoinase/oxoprolinase N-terminal" evidence="2">
    <location>
        <begin position="8"/>
        <end position="177"/>
    </location>
</feature>
<reference evidence="3" key="1">
    <citation type="submission" date="2021-01" db="EMBL/GenBank/DDBJ databases">
        <title>Whole genome shotgun sequence of Sinosporangium siamense NBRC 109515.</title>
        <authorList>
            <person name="Komaki H."/>
            <person name="Tamura T."/>
        </authorList>
    </citation>
    <scope>NUCLEOTIDE SEQUENCE</scope>
    <source>
        <strain evidence="3">NBRC 109515</strain>
    </source>
</reference>
<organism evidence="3 4">
    <name type="scientific">Sinosporangium siamense</name>
    <dbReference type="NCBI Taxonomy" id="1367973"/>
    <lineage>
        <taxon>Bacteria</taxon>
        <taxon>Bacillati</taxon>
        <taxon>Actinomycetota</taxon>
        <taxon>Actinomycetes</taxon>
        <taxon>Streptosporangiales</taxon>
        <taxon>Streptosporangiaceae</taxon>
        <taxon>Sinosporangium</taxon>
    </lineage>
</organism>
<accession>A0A919RKL8</accession>
<dbReference type="InterPro" id="IPR008040">
    <property type="entry name" value="Hydant_A_N"/>
</dbReference>
<dbReference type="Pfam" id="PF05378">
    <property type="entry name" value="Hydant_A_N"/>
    <property type="match status" value="1"/>
</dbReference>
<protein>
    <submittedName>
        <fullName evidence="3">Hydantoinase subunit beta</fullName>
    </submittedName>
</protein>
<evidence type="ECO:0000259" key="2">
    <source>
        <dbReference type="Pfam" id="PF05378"/>
    </source>
</evidence>
<gene>
    <name evidence="3" type="ORF">Ssi02_55640</name>
</gene>
<dbReference type="Gene3D" id="3.30.420.40">
    <property type="match status" value="1"/>
</dbReference>
<evidence type="ECO:0000313" key="4">
    <source>
        <dbReference type="Proteomes" id="UP000606172"/>
    </source>
</evidence>
<dbReference type="AlphaFoldDB" id="A0A919RKL8"/>
<dbReference type="InterPro" id="IPR045079">
    <property type="entry name" value="Oxoprolinase-like"/>
</dbReference>
<evidence type="ECO:0000259" key="1">
    <source>
        <dbReference type="Pfam" id="PF01968"/>
    </source>
</evidence>
<dbReference type="GO" id="GO:0016787">
    <property type="term" value="F:hydrolase activity"/>
    <property type="evidence" value="ECO:0007669"/>
    <property type="project" value="InterPro"/>
</dbReference>
<evidence type="ECO:0000313" key="3">
    <source>
        <dbReference type="EMBL" id="GII95333.1"/>
    </source>
</evidence>
<dbReference type="PANTHER" id="PTHR11365">
    <property type="entry name" value="5-OXOPROLINASE RELATED"/>
    <property type="match status" value="1"/>
</dbReference>
<dbReference type="SUPFAM" id="SSF53067">
    <property type="entry name" value="Actin-like ATPase domain"/>
    <property type="match status" value="1"/>
</dbReference>
<dbReference type="EMBL" id="BOOW01000035">
    <property type="protein sequence ID" value="GII95333.1"/>
    <property type="molecule type" value="Genomic_DNA"/>
</dbReference>
<name>A0A919RKL8_9ACTN</name>